<dbReference type="GeneID" id="111252585"/>
<proteinExistence type="predicted"/>
<dbReference type="InParanoid" id="A0A7M7KGI8"/>
<protein>
    <submittedName>
        <fullName evidence="1">Uncharacterized protein</fullName>
    </submittedName>
</protein>
<sequence length="708" mass="79770">MLFCKIYELIAIICSTKNLKNIEGLSLLKLYKHAGERYEDPDLRHGIVKMFFSLLCRAWPRTASMESCLNAMCSSIASHEDGRTSLQELLKSSYLFIDLVRKTQMPLIHSSSSTSLDQTGTPGRVLSPPKCAHYFITQCLPVLMQKAAPTIFDDPEIGKRMLKLLTKVLQVILTFSLPPDARDLTIECLRQIKRLVNIRETEGKKLLFLFILTSDNDISEETFYEIQAGLTTLLEEGSCSLNSEYCGLMLYGLVKSEDATFDELNALISRILETFGQWRPTFQRNGFRLLLKLLTNQYTEEVMENRTINALSELVTAIKTETIELLASDFMENVELLSVVISHERLGRFAVHAVLMACKREKMSFVVNVLIASLRGTECFARYLTTLEASEIFHDNQARLSIICELIHKVVGSSPSIYWRFNPVMKCALLLMDMQSAVIDLDKIRIRILLQLSIAAVTAVSIIPSIGIDLDSSDASLHSKFICTASTFYSSTEALQEILIIICLILQKSFSPERDKLDAIISKKDTFLQKAVELHFPLVLQLLLTLRLDRFDFTNVKLSGPRLQNMVLDPAFPPHQRLLAIQVLTAAYEASNDRQFPQLEPSLSVENLQRTAHTLLLSPAFEEAGFALWKAIKGEAISILTIRLQVELESSNDNEAGDKSSEGPPHSCCPLRLDITRQLEQYLPPSEYIPKTLAALLQACRNLRLDGY</sequence>
<dbReference type="Proteomes" id="UP000594260">
    <property type="component" value="Unplaced"/>
</dbReference>
<dbReference type="KEGG" id="vde:111252585"/>
<organism evidence="1 2">
    <name type="scientific">Varroa destructor</name>
    <name type="common">Honeybee mite</name>
    <dbReference type="NCBI Taxonomy" id="109461"/>
    <lineage>
        <taxon>Eukaryota</taxon>
        <taxon>Metazoa</taxon>
        <taxon>Ecdysozoa</taxon>
        <taxon>Arthropoda</taxon>
        <taxon>Chelicerata</taxon>
        <taxon>Arachnida</taxon>
        <taxon>Acari</taxon>
        <taxon>Parasitiformes</taxon>
        <taxon>Mesostigmata</taxon>
        <taxon>Gamasina</taxon>
        <taxon>Dermanyssoidea</taxon>
        <taxon>Varroidae</taxon>
        <taxon>Varroa</taxon>
    </lineage>
</organism>
<dbReference type="RefSeq" id="XP_022666482.1">
    <property type="nucleotide sequence ID" value="XM_022810747.1"/>
</dbReference>
<evidence type="ECO:0000313" key="2">
    <source>
        <dbReference type="Proteomes" id="UP000594260"/>
    </source>
</evidence>
<dbReference type="EnsemblMetazoa" id="XM_022810747">
    <property type="protein sequence ID" value="XP_022666482"/>
    <property type="gene ID" value="LOC111252585"/>
</dbReference>
<keyword evidence="2" id="KW-1185">Reference proteome</keyword>
<evidence type="ECO:0000313" key="1">
    <source>
        <dbReference type="EnsemblMetazoa" id="XP_022666482"/>
    </source>
</evidence>
<name>A0A7M7KGI8_VARDE</name>
<dbReference type="OrthoDB" id="10547565at2759"/>
<dbReference type="AlphaFoldDB" id="A0A7M7KGI8"/>
<accession>A0A7M7KGI8</accession>
<reference evidence="1" key="1">
    <citation type="submission" date="2021-01" db="UniProtKB">
        <authorList>
            <consortium name="EnsemblMetazoa"/>
        </authorList>
    </citation>
    <scope>IDENTIFICATION</scope>
</reference>